<dbReference type="EMBL" id="MU250537">
    <property type="protein sequence ID" value="KAG7445293.1"/>
    <property type="molecule type" value="Genomic_DNA"/>
</dbReference>
<dbReference type="Proteomes" id="UP000812287">
    <property type="component" value="Unassembled WGS sequence"/>
</dbReference>
<comment type="caution">
    <text evidence="1">The sequence shown here is derived from an EMBL/GenBank/DDBJ whole genome shotgun (WGS) entry which is preliminary data.</text>
</comment>
<dbReference type="AlphaFoldDB" id="A0A9P8ARD7"/>
<keyword evidence="2" id="KW-1185">Reference proteome</keyword>
<dbReference type="RefSeq" id="XP_043038793.1">
    <property type="nucleotide sequence ID" value="XM_043186493.1"/>
</dbReference>
<gene>
    <name evidence="1" type="ORF">BT62DRAFT_933134</name>
</gene>
<evidence type="ECO:0000313" key="1">
    <source>
        <dbReference type="EMBL" id="KAG7445293.1"/>
    </source>
</evidence>
<evidence type="ECO:0000313" key="2">
    <source>
        <dbReference type="Proteomes" id="UP000812287"/>
    </source>
</evidence>
<sequence>MLQKGCSVLTRMLFIGQSALRISSHLHLVAALNAERYVIIFILEFLAKPKNSCTLFVQVLATNHCPFLDNRESSFKTPIVPP</sequence>
<protein>
    <submittedName>
        <fullName evidence="1">Uncharacterized protein</fullName>
    </submittedName>
</protein>
<organism evidence="1 2">
    <name type="scientific">Guyanagaster necrorhizus</name>
    <dbReference type="NCBI Taxonomy" id="856835"/>
    <lineage>
        <taxon>Eukaryota</taxon>
        <taxon>Fungi</taxon>
        <taxon>Dikarya</taxon>
        <taxon>Basidiomycota</taxon>
        <taxon>Agaricomycotina</taxon>
        <taxon>Agaricomycetes</taxon>
        <taxon>Agaricomycetidae</taxon>
        <taxon>Agaricales</taxon>
        <taxon>Marasmiineae</taxon>
        <taxon>Physalacriaceae</taxon>
        <taxon>Guyanagaster</taxon>
    </lineage>
</organism>
<dbReference type="GeneID" id="66108790"/>
<name>A0A9P8ARD7_9AGAR</name>
<accession>A0A9P8ARD7</accession>
<proteinExistence type="predicted"/>
<reference evidence="1" key="1">
    <citation type="submission" date="2020-11" db="EMBL/GenBank/DDBJ databases">
        <title>Adaptations for nitrogen fixation in a non-lichenized fungal sporocarp promotes dispersal by wood-feeding termites.</title>
        <authorList>
            <consortium name="DOE Joint Genome Institute"/>
            <person name="Koch R.A."/>
            <person name="Yoon G."/>
            <person name="Arayal U."/>
            <person name="Lail K."/>
            <person name="Amirebrahimi M."/>
            <person name="Labutti K."/>
            <person name="Lipzen A."/>
            <person name="Riley R."/>
            <person name="Barry K."/>
            <person name="Henrissat B."/>
            <person name="Grigoriev I.V."/>
            <person name="Herr J.R."/>
            <person name="Aime M.C."/>
        </authorList>
    </citation>
    <scope>NUCLEOTIDE SEQUENCE</scope>
    <source>
        <strain evidence="1">MCA 3950</strain>
    </source>
</reference>